<dbReference type="PANTHER" id="PTHR31272:SF6">
    <property type="entry name" value="CYTOCHROME C-TYPE BIOGENESIS CCDA-LIKE CHLOROPLASTIC PROTEIN"/>
    <property type="match status" value="1"/>
</dbReference>
<evidence type="ECO:0000256" key="1">
    <source>
        <dbReference type="SAM" id="Phobius"/>
    </source>
</evidence>
<dbReference type="Pfam" id="PF13386">
    <property type="entry name" value="DsbD_2"/>
    <property type="match status" value="1"/>
</dbReference>
<proteinExistence type="predicted"/>
<keyword evidence="1" id="KW-0472">Membrane</keyword>
<dbReference type="InterPro" id="IPR051790">
    <property type="entry name" value="Cytochrome_c-biogenesis_DsbD"/>
</dbReference>
<feature type="transmembrane region" description="Helical" evidence="1">
    <location>
        <begin position="20"/>
        <end position="48"/>
    </location>
</feature>
<reference evidence="3" key="1">
    <citation type="journal article" date="2014" name="Front. Microbiol.">
        <title>High frequency of phylogenetically diverse reductive dehalogenase-homologous genes in deep subseafloor sedimentary metagenomes.</title>
        <authorList>
            <person name="Kawai M."/>
            <person name="Futagami T."/>
            <person name="Toyoda A."/>
            <person name="Takaki Y."/>
            <person name="Nishi S."/>
            <person name="Hori S."/>
            <person name="Arai W."/>
            <person name="Tsubouchi T."/>
            <person name="Morono Y."/>
            <person name="Uchiyama I."/>
            <person name="Ito T."/>
            <person name="Fujiyama A."/>
            <person name="Inagaki F."/>
            <person name="Takami H."/>
        </authorList>
    </citation>
    <scope>NUCLEOTIDE SEQUENCE</scope>
    <source>
        <strain evidence="3">Expedition CK06-06</strain>
    </source>
</reference>
<keyword evidence="1" id="KW-1133">Transmembrane helix</keyword>
<feature type="transmembrane region" description="Helical" evidence="1">
    <location>
        <begin position="96"/>
        <end position="116"/>
    </location>
</feature>
<gene>
    <name evidence="3" type="ORF">S01H1_66787</name>
</gene>
<keyword evidence="1" id="KW-0812">Transmembrane</keyword>
<evidence type="ECO:0000313" key="3">
    <source>
        <dbReference type="EMBL" id="GAG33374.1"/>
    </source>
</evidence>
<feature type="domain" description="Urease accessory protein UreH-like transmembrane" evidence="2">
    <location>
        <begin position="21"/>
        <end position="136"/>
    </location>
</feature>
<feature type="transmembrane region" description="Helical" evidence="1">
    <location>
        <begin position="60"/>
        <end position="84"/>
    </location>
</feature>
<accession>X0WQX8</accession>
<organism evidence="3">
    <name type="scientific">marine sediment metagenome</name>
    <dbReference type="NCBI Taxonomy" id="412755"/>
    <lineage>
        <taxon>unclassified sequences</taxon>
        <taxon>metagenomes</taxon>
        <taxon>ecological metagenomes</taxon>
    </lineage>
</organism>
<name>X0WQX8_9ZZZZ</name>
<protein>
    <recommendedName>
        <fullName evidence="2">Urease accessory protein UreH-like transmembrane domain-containing protein</fullName>
    </recommendedName>
</protein>
<feature type="non-terminal residue" evidence="3">
    <location>
        <position position="157"/>
    </location>
</feature>
<evidence type="ECO:0000259" key="2">
    <source>
        <dbReference type="Pfam" id="PF13386"/>
    </source>
</evidence>
<sequence>MLEWISQYLQTPTFGLSVLPAAFLLGLVGSVTCSCCNLAVIGVVAGYSGSLSEQAKRLDIVFGGLFFMLGTIIALGILGAVAGFVSQTAQASLGTYWKLFAGLVMVVFGLITLGLFPFRLPRFGSPTGTMPRGFTKAMVFGLVVGGGATACSLCCNP</sequence>
<dbReference type="EMBL" id="BARS01044177">
    <property type="protein sequence ID" value="GAG33374.1"/>
    <property type="molecule type" value="Genomic_DNA"/>
</dbReference>
<dbReference type="AlphaFoldDB" id="X0WQX8"/>
<comment type="caution">
    <text evidence="3">The sequence shown here is derived from an EMBL/GenBank/DDBJ whole genome shotgun (WGS) entry which is preliminary data.</text>
</comment>
<dbReference type="PANTHER" id="PTHR31272">
    <property type="entry name" value="CYTOCHROME C-TYPE BIOGENESIS PROTEIN HI_1454-RELATED"/>
    <property type="match status" value="1"/>
</dbReference>
<dbReference type="InterPro" id="IPR039447">
    <property type="entry name" value="UreH-like_TM_dom"/>
</dbReference>